<keyword evidence="2" id="KW-1185">Reference proteome</keyword>
<dbReference type="VEuPathDB" id="FungiDB:HMPREF1120_04309"/>
<dbReference type="HOGENOM" id="CLU_2236595_0_0_1"/>
<evidence type="ECO:0000313" key="1">
    <source>
        <dbReference type="EMBL" id="EHY56219.1"/>
    </source>
</evidence>
<gene>
    <name evidence="1" type="ORF">HMPREF1120_04309</name>
</gene>
<dbReference type="InParanoid" id="H6BXB7"/>
<name>H6BXB7_EXODN</name>
<protein>
    <submittedName>
        <fullName evidence="1">Uncharacterized protein</fullName>
    </submittedName>
</protein>
<sequence length="105" mass="11698">MGCGTVRTEFTKRSTNITRPRVDRAKRLPRSLLQRRSIICHPQVAHRTTIRIFTSSTLGLKCGSTVQPRVRNGKDLNAGSAAHCIEELELESGQEAPTIVQYLPN</sequence>
<accession>H6BXB7</accession>
<dbReference type="Proteomes" id="UP000007304">
    <property type="component" value="Unassembled WGS sequence"/>
</dbReference>
<dbReference type="RefSeq" id="XP_009156680.1">
    <property type="nucleotide sequence ID" value="XM_009158432.1"/>
</dbReference>
<dbReference type="EMBL" id="JH226132">
    <property type="protein sequence ID" value="EHY56219.1"/>
    <property type="molecule type" value="Genomic_DNA"/>
</dbReference>
<reference evidence="1" key="1">
    <citation type="submission" date="2011-07" db="EMBL/GenBank/DDBJ databases">
        <title>The Genome Sequence of Exophiala (Wangiella) dermatitidis NIH/UT8656.</title>
        <authorList>
            <consortium name="The Broad Institute Genome Sequencing Platform"/>
            <person name="Cuomo C."/>
            <person name="Wang Z."/>
            <person name="Hunicke-Smith S."/>
            <person name="Szanislo P.J."/>
            <person name="Earl A."/>
            <person name="Young S.K."/>
            <person name="Zeng Q."/>
            <person name="Gargeya S."/>
            <person name="Fitzgerald M."/>
            <person name="Haas B."/>
            <person name="Abouelleil A."/>
            <person name="Alvarado L."/>
            <person name="Arachchi H.M."/>
            <person name="Berlin A."/>
            <person name="Brown A."/>
            <person name="Chapman S.B."/>
            <person name="Chen Z."/>
            <person name="Dunbar C."/>
            <person name="Freedman E."/>
            <person name="Gearin G."/>
            <person name="Gellesch M."/>
            <person name="Goldberg J."/>
            <person name="Griggs A."/>
            <person name="Gujja S."/>
            <person name="Heiman D."/>
            <person name="Howarth C."/>
            <person name="Larson L."/>
            <person name="Lui A."/>
            <person name="MacDonald P.J.P."/>
            <person name="Montmayeur A."/>
            <person name="Murphy C."/>
            <person name="Neiman D."/>
            <person name="Pearson M."/>
            <person name="Priest M."/>
            <person name="Roberts A."/>
            <person name="Saif S."/>
            <person name="Shea T."/>
            <person name="Shenoy N."/>
            <person name="Sisk P."/>
            <person name="Stolte C."/>
            <person name="Sykes S."/>
            <person name="Wortman J."/>
            <person name="Nusbaum C."/>
            <person name="Birren B."/>
        </authorList>
    </citation>
    <scope>NUCLEOTIDE SEQUENCE</scope>
    <source>
        <strain evidence="1">NIH/UT8656</strain>
    </source>
</reference>
<evidence type="ECO:0000313" key="2">
    <source>
        <dbReference type="Proteomes" id="UP000007304"/>
    </source>
</evidence>
<dbReference type="AlphaFoldDB" id="H6BXB7"/>
<organism evidence="1 2">
    <name type="scientific">Exophiala dermatitidis (strain ATCC 34100 / CBS 525.76 / NIH/UT8656)</name>
    <name type="common">Black yeast</name>
    <name type="synonym">Wangiella dermatitidis</name>
    <dbReference type="NCBI Taxonomy" id="858893"/>
    <lineage>
        <taxon>Eukaryota</taxon>
        <taxon>Fungi</taxon>
        <taxon>Dikarya</taxon>
        <taxon>Ascomycota</taxon>
        <taxon>Pezizomycotina</taxon>
        <taxon>Eurotiomycetes</taxon>
        <taxon>Chaetothyriomycetidae</taxon>
        <taxon>Chaetothyriales</taxon>
        <taxon>Herpotrichiellaceae</taxon>
        <taxon>Exophiala</taxon>
    </lineage>
</organism>
<dbReference type="GeneID" id="20308948"/>
<proteinExistence type="predicted"/>